<dbReference type="Pfam" id="PF16113">
    <property type="entry name" value="ECH_2"/>
    <property type="match status" value="1"/>
</dbReference>
<dbReference type="GO" id="GO:0005829">
    <property type="term" value="C:cytosol"/>
    <property type="evidence" value="ECO:0007669"/>
    <property type="project" value="TreeGrafter"/>
</dbReference>
<evidence type="ECO:0000256" key="2">
    <source>
        <dbReference type="ARBA" id="ARBA00011915"/>
    </source>
</evidence>
<dbReference type="InterPro" id="IPR045004">
    <property type="entry name" value="ECH_dom"/>
</dbReference>
<protein>
    <recommendedName>
        <fullName evidence="2">3-hydroxyisobutyryl-CoA hydrolase</fullName>
        <ecNumber evidence="2">3.1.2.4</ecNumber>
    </recommendedName>
</protein>
<reference evidence="5 6" key="1">
    <citation type="journal article" date="2014" name="Antonie Van Leeuwenhoek">
        <title>Roseivivax atlanticus sp. nov., isolated from surface seawater of the Atlantic Ocean.</title>
        <authorList>
            <person name="Li G."/>
            <person name="Lai Q."/>
            <person name="Liu X."/>
            <person name="Sun F."/>
            <person name="Shao Z."/>
        </authorList>
    </citation>
    <scope>NUCLEOTIDE SEQUENCE [LARGE SCALE GENOMIC DNA]</scope>
    <source>
        <strain evidence="5 6">22II-s10s</strain>
    </source>
</reference>
<evidence type="ECO:0000313" key="6">
    <source>
        <dbReference type="Proteomes" id="UP000019063"/>
    </source>
</evidence>
<organism evidence="5 6">
    <name type="scientific">Roseivivax marinus</name>
    <dbReference type="NCBI Taxonomy" id="1379903"/>
    <lineage>
        <taxon>Bacteria</taxon>
        <taxon>Pseudomonadati</taxon>
        <taxon>Pseudomonadota</taxon>
        <taxon>Alphaproteobacteria</taxon>
        <taxon>Rhodobacterales</taxon>
        <taxon>Roseobacteraceae</taxon>
        <taxon>Roseivivax</taxon>
    </lineage>
</organism>
<dbReference type="NCBIfam" id="NF004127">
    <property type="entry name" value="PRK05617.1"/>
    <property type="match status" value="1"/>
</dbReference>
<dbReference type="InterPro" id="IPR032259">
    <property type="entry name" value="HIBYL-CoA-H"/>
</dbReference>
<dbReference type="Gene3D" id="3.90.226.10">
    <property type="entry name" value="2-enoyl-CoA Hydratase, Chain A, domain 1"/>
    <property type="match status" value="1"/>
</dbReference>
<dbReference type="EC" id="3.1.2.4" evidence="2"/>
<proteinExistence type="predicted"/>
<dbReference type="PANTHER" id="PTHR43176:SF3">
    <property type="entry name" value="3-HYDROXYISOBUTYRYL-COA HYDROLASE, MITOCHONDRIAL"/>
    <property type="match status" value="1"/>
</dbReference>
<dbReference type="Proteomes" id="UP000019063">
    <property type="component" value="Unassembled WGS sequence"/>
</dbReference>
<feature type="domain" description="Enoyl-CoA hydratase/isomerase" evidence="4">
    <location>
        <begin position="14"/>
        <end position="322"/>
    </location>
</feature>
<comment type="caution">
    <text evidence="5">The sequence shown here is derived from an EMBL/GenBank/DDBJ whole genome shotgun (WGS) entry which is preliminary data.</text>
</comment>
<evidence type="ECO:0000256" key="3">
    <source>
        <dbReference type="ARBA" id="ARBA00022801"/>
    </source>
</evidence>
<accession>W4HPJ3</accession>
<keyword evidence="3" id="KW-0378">Hydrolase</keyword>
<evidence type="ECO:0000259" key="4">
    <source>
        <dbReference type="Pfam" id="PF16113"/>
    </source>
</evidence>
<dbReference type="GO" id="GO:0016853">
    <property type="term" value="F:isomerase activity"/>
    <property type="evidence" value="ECO:0007669"/>
    <property type="project" value="UniProtKB-KW"/>
</dbReference>
<dbReference type="PATRIC" id="fig|1317118.6.peg.462"/>
<keyword evidence="6" id="KW-1185">Reference proteome</keyword>
<keyword evidence="5" id="KW-0413">Isomerase</keyword>
<dbReference type="CDD" id="cd06558">
    <property type="entry name" value="crotonase-like"/>
    <property type="match status" value="1"/>
</dbReference>
<dbReference type="InterPro" id="IPR029045">
    <property type="entry name" value="ClpP/crotonase-like_dom_sf"/>
</dbReference>
<dbReference type="EMBL" id="AQQW01000001">
    <property type="protein sequence ID" value="ETW14687.1"/>
    <property type="molecule type" value="Genomic_DNA"/>
</dbReference>
<name>W4HPJ3_9RHOB</name>
<dbReference type="eggNOG" id="COG1024">
    <property type="taxonomic scope" value="Bacteria"/>
</dbReference>
<evidence type="ECO:0000256" key="1">
    <source>
        <dbReference type="ARBA" id="ARBA00001709"/>
    </source>
</evidence>
<dbReference type="RefSeq" id="WP_043841627.1">
    <property type="nucleotide sequence ID" value="NZ_AQQW01000001.1"/>
</dbReference>
<dbReference type="AlphaFoldDB" id="W4HPJ3"/>
<sequence>MSDHVSVRTEGRAGRITLTRPSALNALDHDMCLAIEQALLDWAEDPNVALVILDAEGDKAFCAGGDIAGVYREAQEGRGQSAVDFWRDEYRMNALIAEYPKAVMSFMQGYVMGGGVGVGCHGSHRVVCDSTRIAMPECGIGLVPDVGGSLLLARVPGRLGEWLGLTGARMDAGDAIWAGFADLYVPRDAWAEAIAKLSESGQPSAITEFAAPAPKATLPDKLNDAEATCGGETLRDVVNALRTDDSEFADETLAKVEASAPLSMGATLELLHRLKSGSADIRRALDLEFRFTSRALDHADFLEGVRALLIDKDKSPRWRHEVDGLPLTDVARMFRPLEVDEINFHDLGETA</sequence>
<dbReference type="GO" id="GO:0003860">
    <property type="term" value="F:3-hydroxyisobutyryl-CoA hydrolase activity"/>
    <property type="evidence" value="ECO:0007669"/>
    <property type="project" value="UniProtKB-EC"/>
</dbReference>
<evidence type="ECO:0000313" key="5">
    <source>
        <dbReference type="EMBL" id="ETW14687.1"/>
    </source>
</evidence>
<dbReference type="SUPFAM" id="SSF52096">
    <property type="entry name" value="ClpP/crotonase"/>
    <property type="match status" value="1"/>
</dbReference>
<dbReference type="PANTHER" id="PTHR43176">
    <property type="entry name" value="3-HYDROXYISOBUTYRYL-COA HYDROLASE-RELATED"/>
    <property type="match status" value="1"/>
</dbReference>
<gene>
    <name evidence="5" type="ORF">ATO8_02230</name>
</gene>
<dbReference type="STRING" id="1379903.ATO8_02230"/>
<dbReference type="GO" id="GO:0006574">
    <property type="term" value="P:L-valine catabolic process"/>
    <property type="evidence" value="ECO:0007669"/>
    <property type="project" value="TreeGrafter"/>
</dbReference>
<comment type="catalytic activity">
    <reaction evidence="1">
        <text>3-hydroxy-2-methylpropanoyl-CoA + H2O = 3-hydroxy-2-methylpropanoate + CoA + H(+)</text>
        <dbReference type="Rhea" id="RHEA:20888"/>
        <dbReference type="ChEBI" id="CHEBI:11805"/>
        <dbReference type="ChEBI" id="CHEBI:15377"/>
        <dbReference type="ChEBI" id="CHEBI:15378"/>
        <dbReference type="ChEBI" id="CHEBI:57287"/>
        <dbReference type="ChEBI" id="CHEBI:57340"/>
        <dbReference type="EC" id="3.1.2.4"/>
    </reaction>
</comment>